<dbReference type="RefSeq" id="WP_111650509.1">
    <property type="nucleotide sequence ID" value="NZ_JACHWI010000007.1"/>
</dbReference>
<gene>
    <name evidence="1" type="ORF">B0I29_108309</name>
</gene>
<accession>A0A327ZB35</accession>
<comment type="caution">
    <text evidence="1">The sequence shown here is derived from an EMBL/GenBank/DDBJ whole genome shotgun (WGS) entry which is preliminary data.</text>
</comment>
<dbReference type="AlphaFoldDB" id="A0A327ZB35"/>
<protein>
    <submittedName>
        <fullName evidence="1">Uncharacterized protein</fullName>
    </submittedName>
</protein>
<evidence type="ECO:0000313" key="2">
    <source>
        <dbReference type="Proteomes" id="UP000249341"/>
    </source>
</evidence>
<evidence type="ECO:0000313" key="1">
    <source>
        <dbReference type="EMBL" id="RAK36719.1"/>
    </source>
</evidence>
<name>A0A327ZB35_9ACTN</name>
<proteinExistence type="predicted"/>
<dbReference type="Proteomes" id="UP000249341">
    <property type="component" value="Unassembled WGS sequence"/>
</dbReference>
<sequence>MSALVGESFAVPEVYVAGGFRLELLGPEHNEADHTAWMGSIEHIRGTPGFDRGWPPVGGMSLAANLADLESHADRSARRVDFAYSVLDPETGDVIGCVYFKPGEGVEVVVSSWVRADRAESDEPLTVVVSDWLAERWPFEVVRYR</sequence>
<organism evidence="1 2">
    <name type="scientific">Actinoplanes lutulentus</name>
    <dbReference type="NCBI Taxonomy" id="1287878"/>
    <lineage>
        <taxon>Bacteria</taxon>
        <taxon>Bacillati</taxon>
        <taxon>Actinomycetota</taxon>
        <taxon>Actinomycetes</taxon>
        <taxon>Micromonosporales</taxon>
        <taxon>Micromonosporaceae</taxon>
        <taxon>Actinoplanes</taxon>
    </lineage>
</organism>
<reference evidence="1 2" key="1">
    <citation type="submission" date="2018-06" db="EMBL/GenBank/DDBJ databases">
        <title>Genomic Encyclopedia of Type Strains, Phase III (KMG-III): the genomes of soil and plant-associated and newly described type strains.</title>
        <authorList>
            <person name="Whitman W."/>
        </authorList>
    </citation>
    <scope>NUCLEOTIDE SEQUENCE [LARGE SCALE GENOMIC DNA]</scope>
    <source>
        <strain evidence="1 2">CGMCC 4.7090</strain>
    </source>
</reference>
<keyword evidence="2" id="KW-1185">Reference proteome</keyword>
<dbReference type="EMBL" id="QLMJ01000008">
    <property type="protein sequence ID" value="RAK36719.1"/>
    <property type="molecule type" value="Genomic_DNA"/>
</dbReference>
<dbReference type="OrthoDB" id="3774915at2"/>